<sequence>MKKLAKIVLAISVTSAIGASAYVHMKKDPLTTNEALKNSVDRRLSVENLPNEDTK</sequence>
<organism evidence="1 2">
    <name type="scientific">Arthrobacter phage Qui</name>
    <dbReference type="NCBI Taxonomy" id="2603260"/>
    <lineage>
        <taxon>Viruses</taxon>
        <taxon>Duplodnaviria</taxon>
        <taxon>Heunggongvirae</taxon>
        <taxon>Uroviricota</taxon>
        <taxon>Caudoviricetes</taxon>
        <taxon>Quivirus</taxon>
        <taxon>Quivirus qui</taxon>
    </lineage>
</organism>
<dbReference type="KEGG" id="vg:77936446"/>
<dbReference type="EMBL" id="MN183282">
    <property type="protein sequence ID" value="QED11574.1"/>
    <property type="molecule type" value="Genomic_DNA"/>
</dbReference>
<keyword evidence="2" id="KW-1185">Reference proteome</keyword>
<evidence type="ECO:0000313" key="1">
    <source>
        <dbReference type="EMBL" id="QED11574.1"/>
    </source>
</evidence>
<accession>A0A5B8WFW3</accession>
<gene>
    <name evidence="1" type="primary">84</name>
    <name evidence="1" type="ORF">SEA_QUI_84</name>
</gene>
<reference evidence="1 2" key="1">
    <citation type="submission" date="2019-07" db="EMBL/GenBank/DDBJ databases">
        <authorList>
            <person name="Abdullah A."/>
            <person name="Lima G.C."/>
            <person name="Cuneo C.K."/>
            <person name="Ennest D.C."/>
            <person name="Fritz K.J."/>
            <person name="Johnson B.T."/>
            <person name="Larson S.M."/>
            <person name="Lemunyete M.N."/>
            <person name="Murray M.B."/>
            <person name="Osmond D.E."/>
            <person name="Patras K.A."/>
            <person name="Ransibrahmanakul S."/>
            <person name="Simpson K.A."/>
            <person name="Thull B.S."/>
            <person name="Wetzel S."/>
            <person name="Bonilla J.A."/>
            <person name="Klyczek K."/>
            <person name="Garlena R.A."/>
            <person name="Russell D.A."/>
            <person name="Pope W.H."/>
            <person name="Jacobs-Sera D."/>
            <person name="Hatfull G.F."/>
        </authorList>
    </citation>
    <scope>NUCLEOTIDE SEQUENCE [LARGE SCALE GENOMIC DNA]</scope>
</reference>
<dbReference type="Proteomes" id="UP000321915">
    <property type="component" value="Segment"/>
</dbReference>
<dbReference type="GeneID" id="77936446"/>
<proteinExistence type="predicted"/>
<name>A0A5B8WFW3_9CAUD</name>
<dbReference type="RefSeq" id="YP_010660450.1">
    <property type="nucleotide sequence ID" value="NC_070877.1"/>
</dbReference>
<protein>
    <submittedName>
        <fullName evidence="1">Membrane protein</fullName>
    </submittedName>
</protein>
<evidence type="ECO:0000313" key="2">
    <source>
        <dbReference type="Proteomes" id="UP000321915"/>
    </source>
</evidence>